<dbReference type="STRING" id="13690.AX777_24460"/>
<accession>A0A084EUK6</accession>
<dbReference type="PATRIC" id="fig|13690.10.peg.338"/>
<proteinExistence type="predicted"/>
<dbReference type="Pfam" id="PF06969">
    <property type="entry name" value="HemN_C"/>
    <property type="match status" value="1"/>
</dbReference>
<dbReference type="InterPro" id="IPR007197">
    <property type="entry name" value="rSAM"/>
</dbReference>
<dbReference type="GO" id="GO:0006779">
    <property type="term" value="P:porphyrin-containing compound biosynthetic process"/>
    <property type="evidence" value="ECO:0007669"/>
    <property type="project" value="TreeGrafter"/>
</dbReference>
<evidence type="ECO:0000313" key="3">
    <source>
        <dbReference type="Proteomes" id="UP000028534"/>
    </source>
</evidence>
<dbReference type="PANTHER" id="PTHR13932">
    <property type="entry name" value="COPROPORPHYRINIGEN III OXIDASE"/>
    <property type="match status" value="1"/>
</dbReference>
<dbReference type="GO" id="GO:0051539">
    <property type="term" value="F:4 iron, 4 sulfur cluster binding"/>
    <property type="evidence" value="ECO:0007669"/>
    <property type="project" value="TreeGrafter"/>
</dbReference>
<dbReference type="SMART" id="SM00729">
    <property type="entry name" value="Elp3"/>
    <property type="match status" value="1"/>
</dbReference>
<dbReference type="AlphaFoldDB" id="A0A084EUK6"/>
<feature type="domain" description="Radical SAM core" evidence="1">
    <location>
        <begin position="1"/>
        <end position="166"/>
    </location>
</feature>
<organism evidence="2 3">
    <name type="scientific">Sphingobium yanoikuyae</name>
    <name type="common">Sphingomonas yanoikuyae</name>
    <dbReference type="NCBI Taxonomy" id="13690"/>
    <lineage>
        <taxon>Bacteria</taxon>
        <taxon>Pseudomonadati</taxon>
        <taxon>Pseudomonadota</taxon>
        <taxon>Alphaproteobacteria</taxon>
        <taxon>Sphingomonadales</taxon>
        <taxon>Sphingomonadaceae</taxon>
        <taxon>Sphingobium</taxon>
    </lineage>
</organism>
<dbReference type="Pfam" id="PF04055">
    <property type="entry name" value="Radical_SAM"/>
    <property type="match status" value="1"/>
</dbReference>
<dbReference type="InterPro" id="IPR034505">
    <property type="entry name" value="Coproporphyrinogen-III_oxidase"/>
</dbReference>
<dbReference type="EMBL" id="JGVR01000001">
    <property type="protein sequence ID" value="KEZ21648.1"/>
    <property type="molecule type" value="Genomic_DNA"/>
</dbReference>
<dbReference type="GO" id="GO:0003824">
    <property type="term" value="F:catalytic activity"/>
    <property type="evidence" value="ECO:0007669"/>
    <property type="project" value="InterPro"/>
</dbReference>
<name>A0A084EUK6_SPHYA</name>
<protein>
    <submittedName>
        <fullName evidence="2">Putative oxygen-independent coproporphyrinogen III oxidase</fullName>
    </submittedName>
</protein>
<dbReference type="eggNOG" id="COG0635">
    <property type="taxonomic scope" value="Bacteria"/>
</dbReference>
<dbReference type="SUPFAM" id="SSF102114">
    <property type="entry name" value="Radical SAM enzymes"/>
    <property type="match status" value="1"/>
</dbReference>
<dbReference type="GO" id="GO:0005737">
    <property type="term" value="C:cytoplasm"/>
    <property type="evidence" value="ECO:0007669"/>
    <property type="project" value="TreeGrafter"/>
</dbReference>
<dbReference type="Proteomes" id="UP000028534">
    <property type="component" value="Unassembled WGS sequence"/>
</dbReference>
<dbReference type="Gene3D" id="3.30.750.200">
    <property type="match status" value="1"/>
</dbReference>
<dbReference type="PROSITE" id="PS51918">
    <property type="entry name" value="RADICAL_SAM"/>
    <property type="match status" value="1"/>
</dbReference>
<dbReference type="InterPro" id="IPR058240">
    <property type="entry name" value="rSAM_sf"/>
</dbReference>
<evidence type="ECO:0000313" key="2">
    <source>
        <dbReference type="EMBL" id="KEZ21648.1"/>
    </source>
</evidence>
<comment type="caution">
    <text evidence="2">The sequence shown here is derived from an EMBL/GenBank/DDBJ whole genome shotgun (WGS) entry which is preliminary data.</text>
</comment>
<reference evidence="2 3" key="1">
    <citation type="submission" date="2014-03" db="EMBL/GenBank/DDBJ databases">
        <title>Genome sequence of Sphingobium yanoikuyae B1.</title>
        <authorList>
            <person name="Gan H.M."/>
            <person name="Gan H.Y."/>
            <person name="Savka M.A."/>
        </authorList>
    </citation>
    <scope>NUCLEOTIDE SEQUENCE [LARGE SCALE GENOMIC DNA]</scope>
    <source>
        <strain evidence="2 3">B1</strain>
    </source>
</reference>
<dbReference type="InterPro" id="IPR010723">
    <property type="entry name" value="HemN_C"/>
</dbReference>
<dbReference type="PANTHER" id="PTHR13932:SF5">
    <property type="entry name" value="RADICAL S-ADENOSYL METHIONINE DOMAIN-CONTAINING PROTEIN 1, MITOCHONDRIAL"/>
    <property type="match status" value="1"/>
</dbReference>
<evidence type="ECO:0000259" key="1">
    <source>
        <dbReference type="PROSITE" id="PS51918"/>
    </source>
</evidence>
<gene>
    <name evidence="2" type="ORF">CP98_00326</name>
</gene>
<sequence length="312" mass="33715">MPPRIAASLIEAAERHWGFSNDIEITLEANPNSVEAARFGDLAAAGINRVSLGLQALDNEALAFLGRAHDVDEGLGALDTARRIFDRVSFDLIYARPGQSESDWEAELARALSFGTGHLSLYQLTIEPGTRFATLAAQGKLTPVDPDHGATLYELTQAMTAQAGIPSYEISNHARPGQESRHNLIYWRYGDYVGIGPGAHGRRGGMATLRHKKPENWMGAVDRNGNGLQQEVPLQAEDKAREALLMGLRLGEGVDLARIAGLSGLPIDALVDDRAVDRMNDLGLVWRTGNRLQVSPAGMLLLDAILPEVVAV</sequence>
<dbReference type="InterPro" id="IPR006638">
    <property type="entry name" value="Elp3/MiaA/NifB-like_rSAM"/>
</dbReference>